<keyword evidence="5" id="KW-0472">Membrane</keyword>
<evidence type="ECO:0000256" key="3">
    <source>
        <dbReference type="ARBA" id="ARBA00023054"/>
    </source>
</evidence>
<dbReference type="GO" id="GO:0006310">
    <property type="term" value="P:DNA recombination"/>
    <property type="evidence" value="ECO:0007669"/>
    <property type="project" value="UniProtKB-KW"/>
</dbReference>
<feature type="transmembrane region" description="Helical" evidence="5">
    <location>
        <begin position="6"/>
        <end position="23"/>
    </location>
</feature>
<keyword evidence="3" id="KW-0175">Coiled coil</keyword>
<protein>
    <submittedName>
        <fullName evidence="6">DNA recombination protein RmuC</fullName>
    </submittedName>
</protein>
<proteinExistence type="inferred from homology"/>
<evidence type="ECO:0000256" key="2">
    <source>
        <dbReference type="ARBA" id="ARBA00009840"/>
    </source>
</evidence>
<sequence>MTTEIILGFLLIIGVGIIVYLFARQKTNPAPTDTGLISLINDLRRDVQEASTSQRKEVEHKLDTMHERLVRNMQESSSTLQKHFSHTSGIVKDVTEKLTQLDETNKQVLNFSEQLQSLENILKNPKQRGILGEYWLESLLSQVLPPGHYEMQYQLGIDEKSGQALIPDAVLFVKEMLIPIDAKFSLENYNRITQEQDAERRAQLEKLFKADVKLRIDETSKYIQPEKGTTNFAFMFVPAEGVYHNLITTSVGGVKVNTRNLIEYAFEKGVMIVSPTSFFAYLQTVMMGLKALQIEESVKDIQKQTEFMMRHLKAYEDHHNRVGKHLETTMKAYRSSSHELRKVDKDVFKITEGVAGKELDPLELEIPSSED</sequence>
<dbReference type="AlphaFoldDB" id="A0A2M7XET6"/>
<reference evidence="7" key="1">
    <citation type="submission" date="2017-09" db="EMBL/GenBank/DDBJ databases">
        <title>Depth-based differentiation of microbial function through sediment-hosted aquifers and enrichment of novel symbionts in the deep terrestrial subsurface.</title>
        <authorList>
            <person name="Probst A.J."/>
            <person name="Ladd B."/>
            <person name="Jarett J.K."/>
            <person name="Geller-Mcgrath D.E."/>
            <person name="Sieber C.M.K."/>
            <person name="Emerson J.B."/>
            <person name="Anantharaman K."/>
            <person name="Thomas B.C."/>
            <person name="Malmstrom R."/>
            <person name="Stieglmeier M."/>
            <person name="Klingl A."/>
            <person name="Woyke T."/>
            <person name="Ryan C.M."/>
            <person name="Banfield J.F."/>
        </authorList>
    </citation>
    <scope>NUCLEOTIDE SEQUENCE [LARGE SCALE GENOMIC DNA]</scope>
</reference>
<comment type="function">
    <text evidence="1">Involved in DNA recombination.</text>
</comment>
<name>A0A2M7XET6_9BACT</name>
<dbReference type="EMBL" id="PFWU01000002">
    <property type="protein sequence ID" value="PJA46371.1"/>
    <property type="molecule type" value="Genomic_DNA"/>
</dbReference>
<dbReference type="PANTHER" id="PTHR30563">
    <property type="entry name" value="DNA RECOMBINATION PROTEIN RMUC"/>
    <property type="match status" value="1"/>
</dbReference>
<evidence type="ECO:0000256" key="1">
    <source>
        <dbReference type="ARBA" id="ARBA00003416"/>
    </source>
</evidence>
<dbReference type="InterPro" id="IPR003798">
    <property type="entry name" value="DNA_recombination_RmuC"/>
</dbReference>
<keyword evidence="5" id="KW-1133">Transmembrane helix</keyword>
<gene>
    <name evidence="6" type="ORF">CO174_00275</name>
</gene>
<dbReference type="Pfam" id="PF02646">
    <property type="entry name" value="RmuC"/>
    <property type="match status" value="1"/>
</dbReference>
<keyword evidence="5" id="KW-0812">Transmembrane</keyword>
<keyword evidence="4" id="KW-0233">DNA recombination</keyword>
<evidence type="ECO:0000313" key="6">
    <source>
        <dbReference type="EMBL" id="PJA46371.1"/>
    </source>
</evidence>
<accession>A0A2M7XET6</accession>
<evidence type="ECO:0000313" key="7">
    <source>
        <dbReference type="Proteomes" id="UP000229385"/>
    </source>
</evidence>
<evidence type="ECO:0000256" key="4">
    <source>
        <dbReference type="ARBA" id="ARBA00023172"/>
    </source>
</evidence>
<dbReference type="PANTHER" id="PTHR30563:SF0">
    <property type="entry name" value="DNA RECOMBINATION PROTEIN RMUC"/>
    <property type="match status" value="1"/>
</dbReference>
<comment type="similarity">
    <text evidence="2">Belongs to the RmuC family.</text>
</comment>
<dbReference type="Proteomes" id="UP000229385">
    <property type="component" value="Unassembled WGS sequence"/>
</dbReference>
<comment type="caution">
    <text evidence="6">The sequence shown here is derived from an EMBL/GenBank/DDBJ whole genome shotgun (WGS) entry which is preliminary data.</text>
</comment>
<organism evidence="6 7">
    <name type="scientific">Candidatus Uhrbacteria bacterium CG_4_9_14_3_um_filter_50_9</name>
    <dbReference type="NCBI Taxonomy" id="1975035"/>
    <lineage>
        <taxon>Bacteria</taxon>
        <taxon>Candidatus Uhriibacteriota</taxon>
    </lineage>
</organism>
<evidence type="ECO:0000256" key="5">
    <source>
        <dbReference type="SAM" id="Phobius"/>
    </source>
</evidence>